<evidence type="ECO:0000313" key="2">
    <source>
        <dbReference type="Proteomes" id="UP001062846"/>
    </source>
</evidence>
<protein>
    <submittedName>
        <fullName evidence="1">Uncharacterized protein</fullName>
    </submittedName>
</protein>
<dbReference type="Proteomes" id="UP001062846">
    <property type="component" value="Chromosome 2"/>
</dbReference>
<gene>
    <name evidence="1" type="ORF">RHMOL_Rhmol02G0027000</name>
</gene>
<dbReference type="EMBL" id="CM046389">
    <property type="protein sequence ID" value="KAI8566270.1"/>
    <property type="molecule type" value="Genomic_DNA"/>
</dbReference>
<organism evidence="1 2">
    <name type="scientific">Rhododendron molle</name>
    <name type="common">Chinese azalea</name>
    <name type="synonym">Azalea mollis</name>
    <dbReference type="NCBI Taxonomy" id="49168"/>
    <lineage>
        <taxon>Eukaryota</taxon>
        <taxon>Viridiplantae</taxon>
        <taxon>Streptophyta</taxon>
        <taxon>Embryophyta</taxon>
        <taxon>Tracheophyta</taxon>
        <taxon>Spermatophyta</taxon>
        <taxon>Magnoliopsida</taxon>
        <taxon>eudicotyledons</taxon>
        <taxon>Gunneridae</taxon>
        <taxon>Pentapetalae</taxon>
        <taxon>asterids</taxon>
        <taxon>Ericales</taxon>
        <taxon>Ericaceae</taxon>
        <taxon>Ericoideae</taxon>
        <taxon>Rhodoreae</taxon>
        <taxon>Rhododendron</taxon>
    </lineage>
</organism>
<comment type="caution">
    <text evidence="1">The sequence shown here is derived from an EMBL/GenBank/DDBJ whole genome shotgun (WGS) entry which is preliminary data.</text>
</comment>
<reference evidence="1" key="1">
    <citation type="submission" date="2022-02" db="EMBL/GenBank/DDBJ databases">
        <title>Plant Genome Project.</title>
        <authorList>
            <person name="Zhang R.-G."/>
        </authorList>
    </citation>
    <scope>NUCLEOTIDE SEQUENCE</scope>
    <source>
        <strain evidence="1">AT1</strain>
    </source>
</reference>
<accession>A0ACC0PKU1</accession>
<name>A0ACC0PKU1_RHOML</name>
<sequence>MEEPKSPEILLLAFRVLAQNLSQNPLLHHAGILRHLFDELKRLGVLLASRWDHWQRQTRFNGHDQWTRLLFLTRKMCWQELCFVHWEVEKMEIESAKCECCGLKEDCTQDYISEVKEKFEGKWLCGLCSEAVRDEVKRGKSEMEEAVKAHMSFCRKYKTNPATRVADGMRQMLRRRSSDVSSSSSSSSPSKKYSRSASTSSQVGDEPSFSYY</sequence>
<proteinExistence type="predicted"/>
<keyword evidence="2" id="KW-1185">Reference proteome</keyword>
<evidence type="ECO:0000313" key="1">
    <source>
        <dbReference type="EMBL" id="KAI8566270.1"/>
    </source>
</evidence>